<reference evidence="6 7" key="1">
    <citation type="submission" date="2024-04" db="EMBL/GenBank/DDBJ databases">
        <title>genome sequences of Mucor flavus KT1a and Helicostylum pulchrum KT1b strains isolated from the surface of a dry-aged beef.</title>
        <authorList>
            <person name="Toyotome T."/>
            <person name="Hosono M."/>
            <person name="Torimaru M."/>
            <person name="Fukuda K."/>
            <person name="Mikami N."/>
        </authorList>
    </citation>
    <scope>NUCLEOTIDE SEQUENCE [LARGE SCALE GENOMIC DNA]</scope>
    <source>
        <strain evidence="6 7">KT1a</strain>
    </source>
</reference>
<evidence type="ECO:0000256" key="2">
    <source>
        <dbReference type="ARBA" id="ARBA00022722"/>
    </source>
</evidence>
<dbReference type="SMART" id="SM00497">
    <property type="entry name" value="IENR1"/>
    <property type="match status" value="1"/>
</dbReference>
<keyword evidence="7" id="KW-1185">Reference proteome</keyword>
<dbReference type="InterPro" id="IPR003647">
    <property type="entry name" value="Intron_nuc_1_rpt"/>
</dbReference>
<keyword evidence="4" id="KW-0378">Hydrolase</keyword>
<accession>A0ABP9ZFK0</accession>
<comment type="caution">
    <text evidence="6">The sequence shown here is derived from an EMBL/GenBank/DDBJ whole genome shotgun (WGS) entry which is preliminary data.</text>
</comment>
<feature type="domain" description="GIY-YIG" evidence="5">
    <location>
        <begin position="39"/>
        <end position="113"/>
    </location>
</feature>
<evidence type="ECO:0000256" key="1">
    <source>
        <dbReference type="ARBA" id="ARBA00010045"/>
    </source>
</evidence>
<dbReference type="SUPFAM" id="SSF64496">
    <property type="entry name" value="DNA-binding domain of intron-encoded endonucleases"/>
    <property type="match status" value="1"/>
</dbReference>
<evidence type="ECO:0000313" key="7">
    <source>
        <dbReference type="Proteomes" id="UP001473302"/>
    </source>
</evidence>
<dbReference type="EMBL" id="BAABUK010000054">
    <property type="protein sequence ID" value="GAA5817879.1"/>
    <property type="molecule type" value="Genomic_DNA"/>
</dbReference>
<keyword evidence="3" id="KW-0255">Endonuclease</keyword>
<dbReference type="InterPro" id="IPR035901">
    <property type="entry name" value="GIY-YIG_endonuc_sf"/>
</dbReference>
<evidence type="ECO:0000259" key="5">
    <source>
        <dbReference type="PROSITE" id="PS50164"/>
    </source>
</evidence>
<dbReference type="SUPFAM" id="SSF82771">
    <property type="entry name" value="GIY-YIG endonuclease"/>
    <property type="match status" value="1"/>
</dbReference>
<dbReference type="NCBIfam" id="TIGR01453">
    <property type="entry name" value="grpIintron_endo"/>
    <property type="match status" value="1"/>
</dbReference>
<dbReference type="SMART" id="SM00496">
    <property type="entry name" value="IENR2"/>
    <property type="match status" value="3"/>
</dbReference>
<dbReference type="Proteomes" id="UP001473302">
    <property type="component" value="Unassembled WGS sequence"/>
</dbReference>
<dbReference type="SMART" id="SM00465">
    <property type="entry name" value="GIYc"/>
    <property type="match status" value="1"/>
</dbReference>
<keyword evidence="2" id="KW-0540">Nuclease</keyword>
<dbReference type="Gene3D" id="3.40.1440.10">
    <property type="entry name" value="GIY-YIG endonuclease"/>
    <property type="match status" value="1"/>
</dbReference>
<comment type="similarity">
    <text evidence="1">To endonucleases of group I introns of fungi and phage.</text>
</comment>
<dbReference type="InterPro" id="IPR000305">
    <property type="entry name" value="GIY-YIG_endonuc"/>
</dbReference>
<sequence>MSFKDPRGRVAAPRILGRCAAADQSLTSVINKIKQDTKNISGIYVFKNEISNDPHDLYIGSSVNISSRFIQHMNNTNSNIHLHNAINKYEDNGLLLIVLEQYYLDLLNPNYNINPTAGKSRVGAKHSEESKELIRLVNTGKLNPFFGKTHTEEIKTLIKERMSGLNNPMAGKPVTEIVKQAIKEALSRPTYLYDSESKELVQFFTSRTEFIKEYKVSPKTVIKYLDSGLVWRDKYLITSKPMF</sequence>
<evidence type="ECO:0000313" key="6">
    <source>
        <dbReference type="EMBL" id="GAA5817879.1"/>
    </source>
</evidence>
<dbReference type="PROSITE" id="PS50164">
    <property type="entry name" value="GIY_YIG"/>
    <property type="match status" value="1"/>
</dbReference>
<dbReference type="Pfam" id="PF07460">
    <property type="entry name" value="NUMOD3"/>
    <property type="match status" value="1"/>
</dbReference>
<proteinExistence type="predicted"/>
<evidence type="ECO:0000256" key="4">
    <source>
        <dbReference type="ARBA" id="ARBA00022801"/>
    </source>
</evidence>
<gene>
    <name evidence="6" type="ORF">MFLAVUS_011457</name>
</gene>
<name>A0ABP9ZFK0_9FUNG</name>
<dbReference type="InterPro" id="IPR006350">
    <property type="entry name" value="Intron_endoG1"/>
</dbReference>
<protein>
    <recommendedName>
        <fullName evidence="5">GIY-YIG domain-containing protein</fullName>
    </recommendedName>
</protein>
<dbReference type="InterPro" id="IPR003611">
    <property type="entry name" value="NUMOD3"/>
</dbReference>
<organism evidence="6 7">
    <name type="scientific">Mucor flavus</name>
    <dbReference type="NCBI Taxonomy" id="439312"/>
    <lineage>
        <taxon>Eukaryota</taxon>
        <taxon>Fungi</taxon>
        <taxon>Fungi incertae sedis</taxon>
        <taxon>Mucoromycota</taxon>
        <taxon>Mucoromycotina</taxon>
        <taxon>Mucoromycetes</taxon>
        <taxon>Mucorales</taxon>
        <taxon>Mucorineae</taxon>
        <taxon>Mucoraceae</taxon>
        <taxon>Mucor</taxon>
    </lineage>
</organism>
<evidence type="ECO:0000256" key="3">
    <source>
        <dbReference type="ARBA" id="ARBA00022759"/>
    </source>
</evidence>